<dbReference type="Gene3D" id="1.25.40.10">
    <property type="entry name" value="Tetratricopeptide repeat domain"/>
    <property type="match status" value="1"/>
</dbReference>
<evidence type="ECO:0000313" key="3">
    <source>
        <dbReference type="EMBL" id="KAK8946538.1"/>
    </source>
</evidence>
<evidence type="ECO:0000256" key="1">
    <source>
        <dbReference type="ARBA" id="ARBA00022737"/>
    </source>
</evidence>
<comment type="caution">
    <text evidence="3">The sequence shown here is derived from an EMBL/GenBank/DDBJ whole genome shotgun (WGS) entry which is preliminary data.</text>
</comment>
<organism evidence="3 4">
    <name type="scientific">Platanthera zijinensis</name>
    <dbReference type="NCBI Taxonomy" id="2320716"/>
    <lineage>
        <taxon>Eukaryota</taxon>
        <taxon>Viridiplantae</taxon>
        <taxon>Streptophyta</taxon>
        <taxon>Embryophyta</taxon>
        <taxon>Tracheophyta</taxon>
        <taxon>Spermatophyta</taxon>
        <taxon>Magnoliopsida</taxon>
        <taxon>Liliopsida</taxon>
        <taxon>Asparagales</taxon>
        <taxon>Orchidaceae</taxon>
        <taxon>Orchidoideae</taxon>
        <taxon>Orchideae</taxon>
        <taxon>Orchidinae</taxon>
        <taxon>Platanthera</taxon>
    </lineage>
</organism>
<name>A0AAP0BPL7_9ASPA</name>
<dbReference type="InterPro" id="IPR044795">
    <property type="entry name" value="THA8L-like"/>
</dbReference>
<proteinExistence type="predicted"/>
<gene>
    <name evidence="3" type="ORF">KSP39_PZI006708</name>
</gene>
<dbReference type="PANTHER" id="PTHR46870:SF1">
    <property type="entry name" value="OS03G0297700 PROTEIN"/>
    <property type="match status" value="1"/>
</dbReference>
<dbReference type="EMBL" id="JBBWWQ010000005">
    <property type="protein sequence ID" value="KAK8946538.1"/>
    <property type="molecule type" value="Genomic_DNA"/>
</dbReference>
<dbReference type="Proteomes" id="UP001418222">
    <property type="component" value="Unassembled WGS sequence"/>
</dbReference>
<dbReference type="InterPro" id="IPR002885">
    <property type="entry name" value="PPR_rpt"/>
</dbReference>
<feature type="repeat" description="PPR" evidence="2">
    <location>
        <begin position="174"/>
        <end position="208"/>
    </location>
</feature>
<accession>A0AAP0BPL7</accession>
<reference evidence="3 4" key="1">
    <citation type="journal article" date="2022" name="Nat. Plants">
        <title>Genomes of leafy and leafless Platanthera orchids illuminate the evolution of mycoheterotrophy.</title>
        <authorList>
            <person name="Li M.H."/>
            <person name="Liu K.W."/>
            <person name="Li Z."/>
            <person name="Lu H.C."/>
            <person name="Ye Q.L."/>
            <person name="Zhang D."/>
            <person name="Wang J.Y."/>
            <person name="Li Y.F."/>
            <person name="Zhong Z.M."/>
            <person name="Liu X."/>
            <person name="Yu X."/>
            <person name="Liu D.K."/>
            <person name="Tu X.D."/>
            <person name="Liu B."/>
            <person name="Hao Y."/>
            <person name="Liao X.Y."/>
            <person name="Jiang Y.T."/>
            <person name="Sun W.H."/>
            <person name="Chen J."/>
            <person name="Chen Y.Q."/>
            <person name="Ai Y."/>
            <person name="Zhai J.W."/>
            <person name="Wu S.S."/>
            <person name="Zhou Z."/>
            <person name="Hsiao Y.Y."/>
            <person name="Wu W.L."/>
            <person name="Chen Y.Y."/>
            <person name="Lin Y.F."/>
            <person name="Hsu J.L."/>
            <person name="Li C.Y."/>
            <person name="Wang Z.W."/>
            <person name="Zhao X."/>
            <person name="Zhong W.Y."/>
            <person name="Ma X.K."/>
            <person name="Ma L."/>
            <person name="Huang J."/>
            <person name="Chen G.Z."/>
            <person name="Huang M.Z."/>
            <person name="Huang L."/>
            <person name="Peng D.H."/>
            <person name="Luo Y.B."/>
            <person name="Zou S.Q."/>
            <person name="Chen S.P."/>
            <person name="Lan S."/>
            <person name="Tsai W.C."/>
            <person name="Van de Peer Y."/>
            <person name="Liu Z.J."/>
        </authorList>
    </citation>
    <scope>NUCLEOTIDE SEQUENCE [LARGE SCALE GENOMIC DNA]</scope>
    <source>
        <strain evidence="3">Lor287</strain>
    </source>
</reference>
<keyword evidence="4" id="KW-1185">Reference proteome</keyword>
<dbReference type="InterPro" id="IPR011990">
    <property type="entry name" value="TPR-like_helical_dom_sf"/>
</dbReference>
<sequence length="216" mass="24880">MLRAPGLLKHRATKGFVLALALETDPSPPFLSRCDAGDRPLAGASLLRHHFIHSPSSSRPSLSIWRRKKEMGKEGLFVIHQLKRLRSGPQFDQFMRTHVTRLLRTDLLAVLAELLRQDNISLSMKVYEAVRKEIWYHPDMFFYRDMLMMLARNKGEEETRRVWADLRSEAVRFDQHTYGDIVRAFTDGGLPHLAMEIYGEMRSSPTLPSLFRSASS</sequence>
<protein>
    <submittedName>
        <fullName evidence="3">Pentatricopeptide repeat-containing protein</fullName>
    </submittedName>
</protein>
<dbReference type="PANTHER" id="PTHR46870">
    <property type="entry name" value="PROTEIN THYLAKOID ASSEMBLY 8-LIKE, CHLOROPLASTIC"/>
    <property type="match status" value="1"/>
</dbReference>
<dbReference type="AlphaFoldDB" id="A0AAP0BPL7"/>
<dbReference type="PROSITE" id="PS51375">
    <property type="entry name" value="PPR"/>
    <property type="match status" value="1"/>
</dbReference>
<evidence type="ECO:0000256" key="2">
    <source>
        <dbReference type="PROSITE-ProRule" id="PRU00708"/>
    </source>
</evidence>
<evidence type="ECO:0000313" key="4">
    <source>
        <dbReference type="Proteomes" id="UP001418222"/>
    </source>
</evidence>
<keyword evidence="1" id="KW-0677">Repeat</keyword>